<dbReference type="GO" id="GO:0010468">
    <property type="term" value="P:regulation of gene expression"/>
    <property type="evidence" value="ECO:0007669"/>
    <property type="project" value="UniProtKB-ARBA"/>
</dbReference>
<dbReference type="PROSITE" id="PS50084">
    <property type="entry name" value="KH_TYPE_1"/>
    <property type="match status" value="2"/>
</dbReference>
<dbReference type="PANTHER" id="PTHR10288">
    <property type="entry name" value="KH DOMAIN CONTAINING RNA BINDING PROTEIN"/>
    <property type="match status" value="1"/>
</dbReference>
<dbReference type="EMBL" id="QBLH01001040">
    <property type="protein sequence ID" value="TGZ53402.1"/>
    <property type="molecule type" value="Genomic_DNA"/>
</dbReference>
<evidence type="ECO:0000259" key="2">
    <source>
        <dbReference type="Pfam" id="PF00013"/>
    </source>
</evidence>
<organism evidence="3 4">
    <name type="scientific">Temnothorax longispinosus</name>
    <dbReference type="NCBI Taxonomy" id="300112"/>
    <lineage>
        <taxon>Eukaryota</taxon>
        <taxon>Metazoa</taxon>
        <taxon>Ecdysozoa</taxon>
        <taxon>Arthropoda</taxon>
        <taxon>Hexapoda</taxon>
        <taxon>Insecta</taxon>
        <taxon>Pterygota</taxon>
        <taxon>Neoptera</taxon>
        <taxon>Endopterygota</taxon>
        <taxon>Hymenoptera</taxon>
        <taxon>Apocrita</taxon>
        <taxon>Aculeata</taxon>
        <taxon>Formicoidea</taxon>
        <taxon>Formicidae</taxon>
        <taxon>Myrmicinae</taxon>
        <taxon>Temnothorax</taxon>
    </lineage>
</organism>
<evidence type="ECO:0000313" key="4">
    <source>
        <dbReference type="Proteomes" id="UP000310200"/>
    </source>
</evidence>
<keyword evidence="1" id="KW-0694">RNA-binding</keyword>
<dbReference type="AlphaFoldDB" id="A0A4S2KTQ0"/>
<gene>
    <name evidence="3" type="ORF">DBV15_01436</name>
</gene>
<dbReference type="Gene3D" id="3.30.1370.10">
    <property type="entry name" value="K Homology domain, type 1"/>
    <property type="match status" value="1"/>
</dbReference>
<keyword evidence="4" id="KW-1185">Reference proteome</keyword>
<feature type="domain" description="K Homology" evidence="2">
    <location>
        <begin position="91"/>
        <end position="119"/>
    </location>
</feature>
<dbReference type="InterPro" id="IPR004088">
    <property type="entry name" value="KH_dom_type_1"/>
</dbReference>
<evidence type="ECO:0000313" key="3">
    <source>
        <dbReference type="EMBL" id="TGZ53402.1"/>
    </source>
</evidence>
<proteinExistence type="predicted"/>
<feature type="non-terminal residue" evidence="3">
    <location>
        <position position="128"/>
    </location>
</feature>
<sequence length="128" mass="14403">QRTRDSPLRRDCLSKFRFAFVREKSSRCVPHVGLPWPRPTQVPNGWKAGVDRRVIYLRVKVAGSIIGKGGQNITKLRSQNGSRHGSDEIDVRMLVHQSQAGCIIGKGGLKIKELREVSQSFPIFIHDS</sequence>
<evidence type="ECO:0000256" key="1">
    <source>
        <dbReference type="PROSITE-ProRule" id="PRU00117"/>
    </source>
</evidence>
<dbReference type="GO" id="GO:1990904">
    <property type="term" value="C:ribonucleoprotein complex"/>
    <property type="evidence" value="ECO:0007669"/>
    <property type="project" value="UniProtKB-KW"/>
</dbReference>
<keyword evidence="3" id="KW-0687">Ribonucleoprotein</keyword>
<comment type="caution">
    <text evidence="3">The sequence shown here is derived from an EMBL/GenBank/DDBJ whole genome shotgun (WGS) entry which is preliminary data.</text>
</comment>
<dbReference type="Proteomes" id="UP000310200">
    <property type="component" value="Unassembled WGS sequence"/>
</dbReference>
<dbReference type="InterPro" id="IPR036612">
    <property type="entry name" value="KH_dom_type_1_sf"/>
</dbReference>
<dbReference type="STRING" id="300112.A0A4S2KTQ0"/>
<dbReference type="Pfam" id="PF00013">
    <property type="entry name" value="KH_1"/>
    <property type="match status" value="1"/>
</dbReference>
<feature type="non-terminal residue" evidence="3">
    <location>
        <position position="1"/>
    </location>
</feature>
<dbReference type="SUPFAM" id="SSF54791">
    <property type="entry name" value="Eukaryotic type KH-domain (KH-domain type I)"/>
    <property type="match status" value="1"/>
</dbReference>
<dbReference type="GO" id="GO:0003723">
    <property type="term" value="F:RNA binding"/>
    <property type="evidence" value="ECO:0007669"/>
    <property type="project" value="UniProtKB-UniRule"/>
</dbReference>
<accession>A0A4S2KTQ0</accession>
<protein>
    <submittedName>
        <fullName evidence="3">Heterogeneous nuclear ribonucleoprotein K</fullName>
    </submittedName>
</protein>
<reference evidence="3 4" key="1">
    <citation type="journal article" date="2019" name="Philos. Trans. R. Soc. Lond., B, Biol. Sci.">
        <title>Ant behaviour and brain gene expression of defending hosts depend on the ecological success of the intruding social parasite.</title>
        <authorList>
            <person name="Kaur R."/>
            <person name="Stoldt M."/>
            <person name="Jongepier E."/>
            <person name="Feldmeyer B."/>
            <person name="Menzel F."/>
            <person name="Bornberg-Bauer E."/>
            <person name="Foitzik S."/>
        </authorList>
    </citation>
    <scope>NUCLEOTIDE SEQUENCE [LARGE SCALE GENOMIC DNA]</scope>
    <source>
        <tissue evidence="3">Whole body</tissue>
    </source>
</reference>
<name>A0A4S2KTQ0_9HYME</name>